<gene>
    <name evidence="7" type="ORF">LTR77_004653</name>
</gene>
<organism evidence="7 8">
    <name type="scientific">Saxophila tyrrhenica</name>
    <dbReference type="NCBI Taxonomy" id="1690608"/>
    <lineage>
        <taxon>Eukaryota</taxon>
        <taxon>Fungi</taxon>
        <taxon>Dikarya</taxon>
        <taxon>Ascomycota</taxon>
        <taxon>Pezizomycotina</taxon>
        <taxon>Dothideomycetes</taxon>
        <taxon>Dothideomycetidae</taxon>
        <taxon>Mycosphaerellales</taxon>
        <taxon>Extremaceae</taxon>
        <taxon>Saxophila</taxon>
    </lineage>
</organism>
<evidence type="ECO:0000256" key="3">
    <source>
        <dbReference type="ARBA" id="ARBA00022454"/>
    </source>
</evidence>
<comment type="caution">
    <text evidence="7">The sequence shown here is derived from an EMBL/GenBank/DDBJ whole genome shotgun (WGS) entry which is preliminary data.</text>
</comment>
<keyword evidence="4" id="KW-0238">DNA-binding</keyword>
<dbReference type="GO" id="GO:0000786">
    <property type="term" value="C:nucleosome"/>
    <property type="evidence" value="ECO:0007669"/>
    <property type="project" value="UniProtKB-KW"/>
</dbReference>
<dbReference type="AlphaFoldDB" id="A0AAV9PHI6"/>
<dbReference type="EMBL" id="JAVRRT010000006">
    <property type="protein sequence ID" value="KAK5171508.1"/>
    <property type="molecule type" value="Genomic_DNA"/>
</dbReference>
<dbReference type="SMART" id="SM00428">
    <property type="entry name" value="H3"/>
    <property type="match status" value="1"/>
</dbReference>
<dbReference type="SUPFAM" id="SSF47113">
    <property type="entry name" value="Histone-fold"/>
    <property type="match status" value="1"/>
</dbReference>
<keyword evidence="3" id="KW-0158">Chromosome</keyword>
<comment type="similarity">
    <text evidence="2">Belongs to the histone H3 family.</text>
</comment>
<protein>
    <recommendedName>
        <fullName evidence="6">Core Histone H2A/H2B/H3 domain-containing protein</fullName>
    </recommendedName>
</protein>
<evidence type="ECO:0000313" key="8">
    <source>
        <dbReference type="Proteomes" id="UP001337655"/>
    </source>
</evidence>
<name>A0AAV9PHI6_9PEZI</name>
<dbReference type="GeneID" id="89925998"/>
<keyword evidence="4" id="KW-0544">Nucleosome core</keyword>
<evidence type="ECO:0000256" key="4">
    <source>
        <dbReference type="ARBA" id="ARBA00023269"/>
    </source>
</evidence>
<dbReference type="Pfam" id="PF00125">
    <property type="entry name" value="Histone"/>
    <property type="match status" value="1"/>
</dbReference>
<comment type="subcellular location">
    <subcellularLocation>
        <location evidence="1">Chromosome</location>
    </subcellularLocation>
</comment>
<dbReference type="InterPro" id="IPR000164">
    <property type="entry name" value="Histone_H3/CENP-A"/>
</dbReference>
<dbReference type="RefSeq" id="XP_064660536.1">
    <property type="nucleotide sequence ID" value="XM_064801906.1"/>
</dbReference>
<dbReference type="Gene3D" id="1.10.20.10">
    <property type="entry name" value="Histone, subunit A"/>
    <property type="match status" value="1"/>
</dbReference>
<dbReference type="GO" id="GO:0003677">
    <property type="term" value="F:DNA binding"/>
    <property type="evidence" value="ECO:0007669"/>
    <property type="project" value="InterPro"/>
</dbReference>
<feature type="domain" description="Core Histone H2A/H2B/H3" evidence="6">
    <location>
        <begin position="35"/>
        <end position="112"/>
    </location>
</feature>
<accession>A0AAV9PHI6</accession>
<dbReference type="GO" id="GO:0046982">
    <property type="term" value="F:protein heterodimerization activity"/>
    <property type="evidence" value="ECO:0007669"/>
    <property type="project" value="InterPro"/>
</dbReference>
<dbReference type="PRINTS" id="PR00622">
    <property type="entry name" value="HISTONEH3"/>
</dbReference>
<reference evidence="7 8" key="1">
    <citation type="submission" date="2023-08" db="EMBL/GenBank/DDBJ databases">
        <title>Black Yeasts Isolated from many extreme environments.</title>
        <authorList>
            <person name="Coleine C."/>
            <person name="Stajich J.E."/>
            <person name="Selbmann L."/>
        </authorList>
    </citation>
    <scope>NUCLEOTIDE SEQUENCE [LARGE SCALE GENOMIC DNA]</scope>
    <source>
        <strain evidence="7 8">CCFEE 5935</strain>
    </source>
</reference>
<keyword evidence="8" id="KW-1185">Reference proteome</keyword>
<dbReference type="PANTHER" id="PTHR11426">
    <property type="entry name" value="HISTONE H3"/>
    <property type="match status" value="1"/>
</dbReference>
<feature type="region of interest" description="Disordered" evidence="5">
    <location>
        <begin position="114"/>
        <end position="139"/>
    </location>
</feature>
<evidence type="ECO:0000256" key="1">
    <source>
        <dbReference type="ARBA" id="ARBA00004286"/>
    </source>
</evidence>
<sequence>MDVAEDTKAKAPHSKAMELEEAMAKLSTSSSPRRRKVKSPRSRLMIPKMPFRLLVRDVALSIDPNMRFVETAVDALQDSAEAFMTYMFTQSQIAALKDGRTTVEKKDMDQVLQDLGGVEGARTGRTKPKEEGLENGSME</sequence>
<evidence type="ECO:0000313" key="7">
    <source>
        <dbReference type="EMBL" id="KAK5171508.1"/>
    </source>
</evidence>
<feature type="compositionally biased region" description="Basic residues" evidence="5">
    <location>
        <begin position="32"/>
        <end position="41"/>
    </location>
</feature>
<dbReference type="InterPro" id="IPR009072">
    <property type="entry name" value="Histone-fold"/>
</dbReference>
<proteinExistence type="inferred from homology"/>
<dbReference type="Proteomes" id="UP001337655">
    <property type="component" value="Unassembled WGS sequence"/>
</dbReference>
<dbReference type="GO" id="GO:0030527">
    <property type="term" value="F:structural constituent of chromatin"/>
    <property type="evidence" value="ECO:0007669"/>
    <property type="project" value="InterPro"/>
</dbReference>
<evidence type="ECO:0000256" key="2">
    <source>
        <dbReference type="ARBA" id="ARBA00010343"/>
    </source>
</evidence>
<dbReference type="InterPro" id="IPR007125">
    <property type="entry name" value="H2A/H2B/H3"/>
</dbReference>
<feature type="region of interest" description="Disordered" evidence="5">
    <location>
        <begin position="1"/>
        <end position="42"/>
    </location>
</feature>
<evidence type="ECO:0000259" key="6">
    <source>
        <dbReference type="Pfam" id="PF00125"/>
    </source>
</evidence>
<evidence type="ECO:0000256" key="5">
    <source>
        <dbReference type="SAM" id="MobiDB-lite"/>
    </source>
</evidence>